<name>A0A1B8P7J1_HALEL</name>
<evidence type="ECO:0000313" key="1">
    <source>
        <dbReference type="EMBL" id="OBX38190.1"/>
    </source>
</evidence>
<organism evidence="1 2">
    <name type="scientific">Halomonas elongata</name>
    <dbReference type="NCBI Taxonomy" id="2746"/>
    <lineage>
        <taxon>Bacteria</taxon>
        <taxon>Pseudomonadati</taxon>
        <taxon>Pseudomonadota</taxon>
        <taxon>Gammaproteobacteria</taxon>
        <taxon>Oceanospirillales</taxon>
        <taxon>Halomonadaceae</taxon>
        <taxon>Halomonas</taxon>
    </lineage>
</organism>
<proteinExistence type="predicted"/>
<protein>
    <submittedName>
        <fullName evidence="1">RNA polymerase-associated protein RapA</fullName>
        <ecNumber evidence="1">3.6.4.-</ecNumber>
    </submittedName>
</protein>
<dbReference type="AlphaFoldDB" id="A0A1B8P7J1"/>
<comment type="caution">
    <text evidence="1">The sequence shown here is derived from an EMBL/GenBank/DDBJ whole genome shotgun (WGS) entry which is preliminary data.</text>
</comment>
<dbReference type="EC" id="3.6.4.-" evidence="1"/>
<accession>A0A1B8P7J1</accession>
<dbReference type="Gene3D" id="3.40.50.300">
    <property type="entry name" value="P-loop containing nucleotide triphosphate hydrolases"/>
    <property type="match status" value="1"/>
</dbReference>
<sequence>MTWLLERLTELGDDKVLVIAHDRETAIGLSEGLRVLGGMHAPVFHEGLSLVERDRAAAAFADEEEGCQVLVCSEIGSEAATSSSAITW</sequence>
<dbReference type="Proteomes" id="UP000092504">
    <property type="component" value="Unassembled WGS sequence"/>
</dbReference>
<dbReference type="EMBL" id="MAJD01000001">
    <property type="protein sequence ID" value="OBX38190.1"/>
    <property type="molecule type" value="Genomic_DNA"/>
</dbReference>
<dbReference type="SUPFAM" id="SSF52540">
    <property type="entry name" value="P-loop containing nucleoside triphosphate hydrolases"/>
    <property type="match status" value="1"/>
</dbReference>
<gene>
    <name evidence="1" type="primary">rapA_3</name>
    <name evidence="1" type="ORF">A8U91_02576</name>
</gene>
<dbReference type="PATRIC" id="fig|2746.7.peg.2650"/>
<dbReference type="InterPro" id="IPR027417">
    <property type="entry name" value="P-loop_NTPase"/>
</dbReference>
<evidence type="ECO:0000313" key="2">
    <source>
        <dbReference type="Proteomes" id="UP000092504"/>
    </source>
</evidence>
<dbReference type="GO" id="GO:0016787">
    <property type="term" value="F:hydrolase activity"/>
    <property type="evidence" value="ECO:0007669"/>
    <property type="project" value="UniProtKB-KW"/>
</dbReference>
<reference evidence="1 2" key="1">
    <citation type="submission" date="2016-06" db="EMBL/GenBank/DDBJ databases">
        <title>Genome sequence of halotolerant plant growth promoting strain of Halomonas elongata HEK1 isolated from salterns of Rann of Kutch, Gujarat, India.</title>
        <authorList>
            <person name="Gaba S."/>
            <person name="Singh R.N."/>
            <person name="Abrol S."/>
            <person name="Kaushik R."/>
            <person name="Saxena A.K."/>
        </authorList>
    </citation>
    <scope>NUCLEOTIDE SEQUENCE [LARGE SCALE GENOMIC DNA]</scope>
    <source>
        <strain evidence="1 2">HEK1</strain>
    </source>
</reference>
<keyword evidence="1" id="KW-0378">Hydrolase</keyword>